<evidence type="ECO:0000313" key="2">
    <source>
        <dbReference type="EMBL" id="EFN64253.1"/>
    </source>
</evidence>
<dbReference type="Proteomes" id="UP000000311">
    <property type="component" value="Unassembled WGS sequence"/>
</dbReference>
<dbReference type="AlphaFoldDB" id="E2AQN7"/>
<keyword evidence="3" id="KW-1185">Reference proteome</keyword>
<reference evidence="2 3" key="1">
    <citation type="journal article" date="2010" name="Science">
        <title>Genomic comparison of the ants Camponotus floridanus and Harpegnathos saltator.</title>
        <authorList>
            <person name="Bonasio R."/>
            <person name="Zhang G."/>
            <person name="Ye C."/>
            <person name="Mutti N.S."/>
            <person name="Fang X."/>
            <person name="Qin N."/>
            <person name="Donahue G."/>
            <person name="Yang P."/>
            <person name="Li Q."/>
            <person name="Li C."/>
            <person name="Zhang P."/>
            <person name="Huang Z."/>
            <person name="Berger S.L."/>
            <person name="Reinberg D."/>
            <person name="Wang J."/>
            <person name="Liebig J."/>
        </authorList>
    </citation>
    <scope>NUCLEOTIDE SEQUENCE [LARGE SCALE GENOMIC DNA]</scope>
    <source>
        <strain evidence="3">C129</strain>
    </source>
</reference>
<organism evidence="3">
    <name type="scientific">Camponotus floridanus</name>
    <name type="common">Florida carpenter ant</name>
    <dbReference type="NCBI Taxonomy" id="104421"/>
    <lineage>
        <taxon>Eukaryota</taxon>
        <taxon>Metazoa</taxon>
        <taxon>Ecdysozoa</taxon>
        <taxon>Arthropoda</taxon>
        <taxon>Hexapoda</taxon>
        <taxon>Insecta</taxon>
        <taxon>Pterygota</taxon>
        <taxon>Neoptera</taxon>
        <taxon>Endopterygota</taxon>
        <taxon>Hymenoptera</taxon>
        <taxon>Apocrita</taxon>
        <taxon>Aculeata</taxon>
        <taxon>Formicoidea</taxon>
        <taxon>Formicidae</taxon>
        <taxon>Formicinae</taxon>
        <taxon>Camponotus</taxon>
    </lineage>
</organism>
<dbReference type="Gene3D" id="1.10.390.10">
    <property type="entry name" value="Neutral Protease Domain 2"/>
    <property type="match status" value="1"/>
</dbReference>
<dbReference type="InterPro" id="IPR027268">
    <property type="entry name" value="Peptidase_M4/M1_CTD_sf"/>
</dbReference>
<protein>
    <submittedName>
        <fullName evidence="2">Uncharacterized protein</fullName>
    </submittedName>
</protein>
<accession>E2AQN7</accession>
<dbReference type="EMBL" id="GL441799">
    <property type="protein sequence ID" value="EFN64253.1"/>
    <property type="molecule type" value="Genomic_DNA"/>
</dbReference>
<evidence type="ECO:0000313" key="3">
    <source>
        <dbReference type="Proteomes" id="UP000000311"/>
    </source>
</evidence>
<proteinExistence type="predicted"/>
<gene>
    <name evidence="2" type="ORF">EAG_03515</name>
</gene>
<evidence type="ECO:0000256" key="1">
    <source>
        <dbReference type="SAM" id="MobiDB-lite"/>
    </source>
</evidence>
<feature type="compositionally biased region" description="Polar residues" evidence="1">
    <location>
        <begin position="193"/>
        <end position="212"/>
    </location>
</feature>
<feature type="region of interest" description="Disordered" evidence="1">
    <location>
        <begin position="157"/>
        <end position="212"/>
    </location>
</feature>
<sequence length="212" mass="25075">MSYKNMQKHIGEADIIFNQQTDDEICKIEIVRVIGYKVVHEWFYNAIDPYKWEPWLSKSLTTFIGIYAADKTKRPEDLRHPATPHPVPRPAQHFWWQQWDSRDQGPSWTFNVCNKKKYKIKKLDGTPAILKQQTQTHQHATHTDDSDKEITVKQLKAERKHQRSRINVDPRPPPRQRNANGQRIADRQRFTDGQRTNTEQRPTSNVSNRAIR</sequence>
<dbReference type="InParanoid" id="E2AQN7"/>
<name>E2AQN7_CAMFO</name>